<comment type="function">
    <text evidence="4 5">Required for flagellar hook formation. May act as a scaffolding protein.</text>
</comment>
<comment type="similarity">
    <text evidence="1 5">Belongs to the FlgD family.</text>
</comment>
<dbReference type="AlphaFoldDB" id="A0A6N6JE65"/>
<evidence type="ECO:0000256" key="3">
    <source>
        <dbReference type="ARBA" id="ARBA00022795"/>
    </source>
</evidence>
<proteinExistence type="inferred from homology"/>
<dbReference type="Pfam" id="PF13860">
    <property type="entry name" value="FlgD_ig"/>
    <property type="match status" value="1"/>
</dbReference>
<dbReference type="InterPro" id="IPR005648">
    <property type="entry name" value="FlgD"/>
</dbReference>
<dbReference type="Proteomes" id="UP000436822">
    <property type="component" value="Unassembled WGS sequence"/>
</dbReference>
<evidence type="ECO:0000256" key="1">
    <source>
        <dbReference type="ARBA" id="ARBA00010577"/>
    </source>
</evidence>
<keyword evidence="9" id="KW-1185">Reference proteome</keyword>
<feature type="compositionally biased region" description="Low complexity" evidence="6">
    <location>
        <begin position="1"/>
        <end position="15"/>
    </location>
</feature>
<dbReference type="GO" id="GO:0044781">
    <property type="term" value="P:bacterial-type flagellum organization"/>
    <property type="evidence" value="ECO:0007669"/>
    <property type="project" value="UniProtKB-UniRule"/>
</dbReference>
<reference evidence="8 9" key="1">
    <citation type="submission" date="2019-12" db="EMBL/GenBank/DDBJ databases">
        <title>Litoreibacter badius sp. nov., a novel bacteriochlorophyll a-containing bacterium in the genus Litoreibacter.</title>
        <authorList>
            <person name="Kanamuro M."/>
            <person name="Takabe Y."/>
            <person name="Mori K."/>
            <person name="Takaichi S."/>
            <person name="Hanada S."/>
        </authorList>
    </citation>
    <scope>NUCLEOTIDE SEQUENCE [LARGE SCALE GENOMIC DNA]</scope>
    <source>
        <strain evidence="8 9">K6</strain>
    </source>
</reference>
<accession>A0A6N6JE65</accession>
<evidence type="ECO:0000313" key="8">
    <source>
        <dbReference type="EMBL" id="GFE64424.1"/>
    </source>
</evidence>
<dbReference type="EMBL" id="BLJE01000002">
    <property type="protein sequence ID" value="GFE64424.1"/>
    <property type="molecule type" value="Genomic_DNA"/>
</dbReference>
<name>A0A6N6JE65_9RHOB</name>
<dbReference type="NCBIfam" id="NF009453">
    <property type="entry name" value="PRK12813.1"/>
    <property type="match status" value="1"/>
</dbReference>
<evidence type="ECO:0000256" key="5">
    <source>
        <dbReference type="RuleBase" id="RU362076"/>
    </source>
</evidence>
<protein>
    <recommendedName>
        <fullName evidence="2 5">Basal-body rod modification protein FlgD</fullName>
    </recommendedName>
</protein>
<gene>
    <name evidence="8" type="ORF">KIN_14980</name>
</gene>
<comment type="caution">
    <text evidence="8">The sequence shown here is derived from an EMBL/GenBank/DDBJ whole genome shotgun (WGS) entry which is preliminary data.</text>
</comment>
<organism evidence="8 9">
    <name type="scientific">Litoreibacter roseus</name>
    <dbReference type="NCBI Taxonomy" id="2601869"/>
    <lineage>
        <taxon>Bacteria</taxon>
        <taxon>Pseudomonadati</taxon>
        <taxon>Pseudomonadota</taxon>
        <taxon>Alphaproteobacteria</taxon>
        <taxon>Rhodobacterales</taxon>
        <taxon>Roseobacteraceae</taxon>
        <taxon>Litoreibacter</taxon>
    </lineage>
</organism>
<dbReference type="Gene3D" id="2.60.40.4070">
    <property type="match status" value="1"/>
</dbReference>
<evidence type="ECO:0000256" key="6">
    <source>
        <dbReference type="SAM" id="MobiDB-lite"/>
    </source>
</evidence>
<evidence type="ECO:0000259" key="7">
    <source>
        <dbReference type="Pfam" id="PF13860"/>
    </source>
</evidence>
<sequence length="218" mass="23352">MEITQTPATTPAAQTKAETDTDVVTSDFETFLTLLTAQLENQDPLNPVESQDFATQLATFSGVEQQVKTNDLLESLNTQVMSSGLGEMAGWVGMSARVSADGYFDGTPIEIVPDPPTFADSAQLVVKNAAGEVVQRSPIDLSGETLEWAGVQDNGQPFASGRYAFSVEAYSNGEVIEEETPDIYARVTEVRNENGQQIVVLSGDIKLPAGEVTGLRET</sequence>
<dbReference type="Pfam" id="PF03963">
    <property type="entry name" value="FlgD"/>
    <property type="match status" value="1"/>
</dbReference>
<evidence type="ECO:0000256" key="4">
    <source>
        <dbReference type="ARBA" id="ARBA00024746"/>
    </source>
</evidence>
<dbReference type="OrthoDB" id="9785233at2"/>
<evidence type="ECO:0000256" key="2">
    <source>
        <dbReference type="ARBA" id="ARBA00016013"/>
    </source>
</evidence>
<dbReference type="InterPro" id="IPR025965">
    <property type="entry name" value="FlgD/Vpr_Ig-like"/>
</dbReference>
<evidence type="ECO:0000313" key="9">
    <source>
        <dbReference type="Proteomes" id="UP000436822"/>
    </source>
</evidence>
<dbReference type="RefSeq" id="WP_159805597.1">
    <property type="nucleotide sequence ID" value="NZ_BLJE01000002.1"/>
</dbReference>
<feature type="domain" description="FlgD/Vpr Ig-like" evidence="7">
    <location>
        <begin position="104"/>
        <end position="172"/>
    </location>
</feature>
<keyword evidence="3 5" id="KW-1005">Bacterial flagellum biogenesis</keyword>
<feature type="region of interest" description="Disordered" evidence="6">
    <location>
        <begin position="1"/>
        <end position="21"/>
    </location>
</feature>